<evidence type="ECO:0000256" key="3">
    <source>
        <dbReference type="SAM" id="Phobius"/>
    </source>
</evidence>
<evidence type="ECO:0000313" key="5">
    <source>
        <dbReference type="Proteomes" id="UP000094622"/>
    </source>
</evidence>
<dbReference type="Gene3D" id="3.90.950.10">
    <property type="match status" value="1"/>
</dbReference>
<keyword evidence="3" id="KW-1133">Transmembrane helix</keyword>
<dbReference type="AlphaFoldDB" id="A0A1E3GZT9"/>
<evidence type="ECO:0000256" key="1">
    <source>
        <dbReference type="ARBA" id="ARBA00022801"/>
    </source>
</evidence>
<keyword evidence="1" id="KW-0378">Hydrolase</keyword>
<dbReference type="SUPFAM" id="SSF52972">
    <property type="entry name" value="ITPase-like"/>
    <property type="match status" value="1"/>
</dbReference>
<sequence length="56" mass="5841">MARQGRRYAVQGIAGAFVVTLAGSYSSVVGLPLHETMSLLDGTGYPVRAGWNETGA</sequence>
<dbReference type="GO" id="GO:0009117">
    <property type="term" value="P:nucleotide metabolic process"/>
    <property type="evidence" value="ECO:0007669"/>
    <property type="project" value="UniProtKB-KW"/>
</dbReference>
<name>A0A1E3GZT9_9HYPH</name>
<keyword evidence="3" id="KW-0472">Membrane</keyword>
<evidence type="ECO:0000313" key="4">
    <source>
        <dbReference type="EMBL" id="ODN69567.1"/>
    </source>
</evidence>
<keyword evidence="5" id="KW-1185">Reference proteome</keyword>
<organism evidence="4 5">
    <name type="scientific">Methylobrevis pamukkalensis</name>
    <dbReference type="NCBI Taxonomy" id="1439726"/>
    <lineage>
        <taxon>Bacteria</taxon>
        <taxon>Pseudomonadati</taxon>
        <taxon>Pseudomonadota</taxon>
        <taxon>Alphaproteobacteria</taxon>
        <taxon>Hyphomicrobiales</taxon>
        <taxon>Pleomorphomonadaceae</taxon>
        <taxon>Methylobrevis</taxon>
    </lineage>
</organism>
<dbReference type="GO" id="GO:0047429">
    <property type="term" value="F:nucleoside triphosphate diphosphatase activity"/>
    <property type="evidence" value="ECO:0007669"/>
    <property type="project" value="InterPro"/>
</dbReference>
<gene>
    <name evidence="4" type="ORF">A6302_03112</name>
</gene>
<dbReference type="Proteomes" id="UP000094622">
    <property type="component" value="Unassembled WGS sequence"/>
</dbReference>
<dbReference type="EMBL" id="MCRJ01000084">
    <property type="protein sequence ID" value="ODN69567.1"/>
    <property type="molecule type" value="Genomic_DNA"/>
</dbReference>
<dbReference type="InterPro" id="IPR003697">
    <property type="entry name" value="Maf-like"/>
</dbReference>
<comment type="caution">
    <text evidence="4">The sequence shown here is derived from an EMBL/GenBank/DDBJ whole genome shotgun (WGS) entry which is preliminary data.</text>
</comment>
<reference evidence="4 5" key="1">
    <citation type="submission" date="2016-07" db="EMBL/GenBank/DDBJ databases">
        <title>Draft Genome Sequence of Methylobrevis pamukkalensis PK2.</title>
        <authorList>
            <person name="Vasilenko O.V."/>
            <person name="Doronina N.V."/>
            <person name="Shmareva M.N."/>
            <person name="Tarlachkov S.V."/>
            <person name="Mustakhimov I."/>
            <person name="Trotsenko Y.A."/>
        </authorList>
    </citation>
    <scope>NUCLEOTIDE SEQUENCE [LARGE SCALE GENOMIC DNA]</scope>
    <source>
        <strain evidence="4 5">PK2</strain>
    </source>
</reference>
<accession>A0A1E3GZT9</accession>
<feature type="transmembrane region" description="Helical" evidence="3">
    <location>
        <begin position="12"/>
        <end position="33"/>
    </location>
</feature>
<keyword evidence="2" id="KW-0546">Nucleotide metabolism</keyword>
<evidence type="ECO:0000256" key="2">
    <source>
        <dbReference type="ARBA" id="ARBA00023080"/>
    </source>
</evidence>
<keyword evidence="3" id="KW-0812">Transmembrane</keyword>
<proteinExistence type="predicted"/>
<protein>
    <submittedName>
        <fullName evidence="4">Maf-like protein</fullName>
    </submittedName>
</protein>
<dbReference type="InterPro" id="IPR029001">
    <property type="entry name" value="ITPase-like_fam"/>
</dbReference>
<dbReference type="Pfam" id="PF02545">
    <property type="entry name" value="Maf"/>
    <property type="match status" value="1"/>
</dbReference>